<gene>
    <name evidence="2" type="ORF">WA026_019583</name>
</gene>
<dbReference type="Proteomes" id="UP001431783">
    <property type="component" value="Unassembled WGS sequence"/>
</dbReference>
<feature type="compositionally biased region" description="Basic and acidic residues" evidence="1">
    <location>
        <begin position="241"/>
        <end position="256"/>
    </location>
</feature>
<sequence>MTNPQLEQIINNSIRTRLALQRTISEVAEFNLRGTGVLIDIDEFLKAIREFGAPISEEDEDFIRKEWIPSLSDATMKRNFDDTIDRWILYSLDCAYASNVTFGHMNRTREEADSEYIHRVIERRDEVYAAVNKASVEVELDSEKTGSNGELGYFRRERKHKFNVKKSRTFVSWLSEATPNAIFGKREKRSGKRGKCSVKLIYEAGSITEFQLQNFNTPLETLTNPSEINHTIRKTNNKKAPRQDKTNNRALKEMSKKGKIQLT</sequence>
<proteinExistence type="predicted"/>
<comment type="caution">
    <text evidence="2">The sequence shown here is derived from an EMBL/GenBank/DDBJ whole genome shotgun (WGS) entry which is preliminary data.</text>
</comment>
<dbReference type="AlphaFoldDB" id="A0AAW1TR28"/>
<reference evidence="2 3" key="1">
    <citation type="submission" date="2023-03" db="EMBL/GenBank/DDBJ databases">
        <title>Genome insight into feeding habits of ladybird beetles.</title>
        <authorList>
            <person name="Li H.-S."/>
            <person name="Huang Y.-H."/>
            <person name="Pang H."/>
        </authorList>
    </citation>
    <scope>NUCLEOTIDE SEQUENCE [LARGE SCALE GENOMIC DNA]</scope>
    <source>
        <strain evidence="2">SYSU_2023b</strain>
        <tissue evidence="2">Whole body</tissue>
    </source>
</reference>
<protein>
    <submittedName>
        <fullName evidence="2">Uncharacterized protein</fullName>
    </submittedName>
</protein>
<evidence type="ECO:0000313" key="3">
    <source>
        <dbReference type="Proteomes" id="UP001431783"/>
    </source>
</evidence>
<dbReference type="EMBL" id="JARQZJ010000013">
    <property type="protein sequence ID" value="KAK9872800.1"/>
    <property type="molecule type" value="Genomic_DNA"/>
</dbReference>
<feature type="region of interest" description="Disordered" evidence="1">
    <location>
        <begin position="236"/>
        <end position="263"/>
    </location>
</feature>
<keyword evidence="3" id="KW-1185">Reference proteome</keyword>
<organism evidence="2 3">
    <name type="scientific">Henosepilachna vigintioctopunctata</name>
    <dbReference type="NCBI Taxonomy" id="420089"/>
    <lineage>
        <taxon>Eukaryota</taxon>
        <taxon>Metazoa</taxon>
        <taxon>Ecdysozoa</taxon>
        <taxon>Arthropoda</taxon>
        <taxon>Hexapoda</taxon>
        <taxon>Insecta</taxon>
        <taxon>Pterygota</taxon>
        <taxon>Neoptera</taxon>
        <taxon>Endopterygota</taxon>
        <taxon>Coleoptera</taxon>
        <taxon>Polyphaga</taxon>
        <taxon>Cucujiformia</taxon>
        <taxon>Coccinelloidea</taxon>
        <taxon>Coccinellidae</taxon>
        <taxon>Epilachninae</taxon>
        <taxon>Epilachnini</taxon>
        <taxon>Henosepilachna</taxon>
    </lineage>
</organism>
<evidence type="ECO:0000313" key="2">
    <source>
        <dbReference type="EMBL" id="KAK9872800.1"/>
    </source>
</evidence>
<accession>A0AAW1TR28</accession>
<name>A0AAW1TR28_9CUCU</name>
<evidence type="ECO:0000256" key="1">
    <source>
        <dbReference type="SAM" id="MobiDB-lite"/>
    </source>
</evidence>